<evidence type="ECO:0000256" key="5">
    <source>
        <dbReference type="ARBA" id="ARBA00022989"/>
    </source>
</evidence>
<keyword evidence="10" id="KW-1185">Reference proteome</keyword>
<dbReference type="SUPFAM" id="SSF161098">
    <property type="entry name" value="MetI-like"/>
    <property type="match status" value="1"/>
</dbReference>
<keyword evidence="4 7" id="KW-0812">Transmembrane</keyword>
<dbReference type="InterPro" id="IPR000515">
    <property type="entry name" value="MetI-like"/>
</dbReference>
<keyword evidence="2 7" id="KW-0813">Transport</keyword>
<feature type="transmembrane region" description="Helical" evidence="7">
    <location>
        <begin position="262"/>
        <end position="281"/>
    </location>
</feature>
<dbReference type="PANTHER" id="PTHR43744:SF9">
    <property type="entry name" value="POLYGALACTURONAN_RHAMNOGALACTURONAN TRANSPORT SYSTEM PERMEASE PROTEIN YTCP"/>
    <property type="match status" value="1"/>
</dbReference>
<feature type="transmembrane region" description="Helical" evidence="7">
    <location>
        <begin position="12"/>
        <end position="36"/>
    </location>
</feature>
<reference evidence="9 10" key="1">
    <citation type="journal article" date="2019" name="Int. J. Syst. Evol. Microbiol.">
        <title>The Global Catalogue of Microorganisms (GCM) 10K type strain sequencing project: providing services to taxonomists for standard genome sequencing and annotation.</title>
        <authorList>
            <consortium name="The Broad Institute Genomics Platform"/>
            <consortium name="The Broad Institute Genome Sequencing Center for Infectious Disease"/>
            <person name="Wu L."/>
            <person name="Ma J."/>
        </authorList>
    </citation>
    <scope>NUCLEOTIDE SEQUENCE [LARGE SCALE GENOMIC DNA]</scope>
    <source>
        <strain evidence="9 10">JCM 14304</strain>
    </source>
</reference>
<evidence type="ECO:0000313" key="10">
    <source>
        <dbReference type="Proteomes" id="UP001500190"/>
    </source>
</evidence>
<comment type="similarity">
    <text evidence="7">Belongs to the binding-protein-dependent transport system permease family.</text>
</comment>
<feature type="transmembrane region" description="Helical" evidence="7">
    <location>
        <begin position="144"/>
        <end position="165"/>
    </location>
</feature>
<evidence type="ECO:0000259" key="8">
    <source>
        <dbReference type="PROSITE" id="PS50928"/>
    </source>
</evidence>
<gene>
    <name evidence="9" type="ORF">GCM10009742_23630</name>
</gene>
<comment type="subcellular location">
    <subcellularLocation>
        <location evidence="1 7">Cell membrane</location>
        <topology evidence="1 7">Multi-pass membrane protein</topology>
    </subcellularLocation>
</comment>
<evidence type="ECO:0000256" key="1">
    <source>
        <dbReference type="ARBA" id="ARBA00004651"/>
    </source>
</evidence>
<organism evidence="9 10">
    <name type="scientific">Kribbella karoonensis</name>
    <dbReference type="NCBI Taxonomy" id="324851"/>
    <lineage>
        <taxon>Bacteria</taxon>
        <taxon>Bacillati</taxon>
        <taxon>Actinomycetota</taxon>
        <taxon>Actinomycetes</taxon>
        <taxon>Propionibacteriales</taxon>
        <taxon>Kribbellaceae</taxon>
        <taxon>Kribbella</taxon>
    </lineage>
</organism>
<dbReference type="Proteomes" id="UP001500190">
    <property type="component" value="Unassembled WGS sequence"/>
</dbReference>
<dbReference type="CDD" id="cd06261">
    <property type="entry name" value="TM_PBP2"/>
    <property type="match status" value="1"/>
</dbReference>
<dbReference type="Gene3D" id="1.10.3720.10">
    <property type="entry name" value="MetI-like"/>
    <property type="match status" value="1"/>
</dbReference>
<dbReference type="PROSITE" id="PS50928">
    <property type="entry name" value="ABC_TM1"/>
    <property type="match status" value="1"/>
</dbReference>
<sequence length="296" mass="32836">MAATTGRSRFSAFGVVNTTILVIIALLCIYPFVYIISVSLSDGRFVAAGHVFGWPKGLNFETYRYVLGTPRLGILRGVLNSAWYTAAGTAFSVVITFLTGYALSKKRLVGAGVIMMGFIVTWIFDAGIVPAYIVNQKLGFVDNWLVMVIPWGFSTFLLIVTISFLRTIPDELEESAFVDGANDLQIMWRIYLPLSRPVIATIAIFYAVQIWNSFLIPLIYFRDRSLAPIQLVLYNLLIAGDADAASFQQIQSHGHEIYPVNIQAATMVFAIVPILCFYPWAQRYFSKGILTGAVKG</sequence>
<feature type="transmembrane region" description="Helical" evidence="7">
    <location>
        <begin position="108"/>
        <end position="132"/>
    </location>
</feature>
<evidence type="ECO:0000256" key="4">
    <source>
        <dbReference type="ARBA" id="ARBA00022692"/>
    </source>
</evidence>
<dbReference type="InterPro" id="IPR035906">
    <property type="entry name" value="MetI-like_sf"/>
</dbReference>
<name>A0ABN2DM98_9ACTN</name>
<protein>
    <submittedName>
        <fullName evidence="9">Carbohydrate ABC transporter permease</fullName>
    </submittedName>
</protein>
<keyword evidence="3" id="KW-1003">Cell membrane</keyword>
<evidence type="ECO:0000256" key="7">
    <source>
        <dbReference type="RuleBase" id="RU363032"/>
    </source>
</evidence>
<feature type="transmembrane region" description="Helical" evidence="7">
    <location>
        <begin position="198"/>
        <end position="221"/>
    </location>
</feature>
<evidence type="ECO:0000313" key="9">
    <source>
        <dbReference type="EMBL" id="GAA1578842.1"/>
    </source>
</evidence>
<evidence type="ECO:0000256" key="2">
    <source>
        <dbReference type="ARBA" id="ARBA00022448"/>
    </source>
</evidence>
<evidence type="ECO:0000256" key="3">
    <source>
        <dbReference type="ARBA" id="ARBA00022475"/>
    </source>
</evidence>
<dbReference type="EMBL" id="BAAAND010000004">
    <property type="protein sequence ID" value="GAA1578842.1"/>
    <property type="molecule type" value="Genomic_DNA"/>
</dbReference>
<evidence type="ECO:0000256" key="6">
    <source>
        <dbReference type="ARBA" id="ARBA00023136"/>
    </source>
</evidence>
<dbReference type="RefSeq" id="WP_344190065.1">
    <property type="nucleotide sequence ID" value="NZ_BAAAND010000004.1"/>
</dbReference>
<keyword evidence="6 7" id="KW-0472">Membrane</keyword>
<comment type="caution">
    <text evidence="9">The sequence shown here is derived from an EMBL/GenBank/DDBJ whole genome shotgun (WGS) entry which is preliminary data.</text>
</comment>
<keyword evidence="5 7" id="KW-1133">Transmembrane helix</keyword>
<dbReference type="Pfam" id="PF00528">
    <property type="entry name" value="BPD_transp_1"/>
    <property type="match status" value="1"/>
</dbReference>
<feature type="domain" description="ABC transmembrane type-1" evidence="8">
    <location>
        <begin position="78"/>
        <end position="279"/>
    </location>
</feature>
<accession>A0ABN2DM98</accession>
<proteinExistence type="inferred from homology"/>
<dbReference type="PANTHER" id="PTHR43744">
    <property type="entry name" value="ABC TRANSPORTER PERMEASE PROTEIN MG189-RELATED-RELATED"/>
    <property type="match status" value="1"/>
</dbReference>
<feature type="transmembrane region" description="Helical" evidence="7">
    <location>
        <begin position="82"/>
        <end position="101"/>
    </location>
</feature>